<feature type="domain" description="Fungal-type protein kinase" evidence="2">
    <location>
        <begin position="359"/>
        <end position="681"/>
    </location>
</feature>
<feature type="domain" description="Fungal-type protein kinase" evidence="2">
    <location>
        <begin position="172"/>
        <end position="252"/>
    </location>
</feature>
<accession>R7SWS4</accession>
<reference evidence="3 4" key="1">
    <citation type="journal article" date="2012" name="Science">
        <title>The Paleozoic origin of enzymatic lignin decomposition reconstructed from 31 fungal genomes.</title>
        <authorList>
            <person name="Floudas D."/>
            <person name="Binder M."/>
            <person name="Riley R."/>
            <person name="Barry K."/>
            <person name="Blanchette R.A."/>
            <person name="Henrissat B."/>
            <person name="Martinez A.T."/>
            <person name="Otillar R."/>
            <person name="Spatafora J.W."/>
            <person name="Yadav J.S."/>
            <person name="Aerts A."/>
            <person name="Benoit I."/>
            <person name="Boyd A."/>
            <person name="Carlson A."/>
            <person name="Copeland A."/>
            <person name="Coutinho P.M."/>
            <person name="de Vries R.P."/>
            <person name="Ferreira P."/>
            <person name="Findley K."/>
            <person name="Foster B."/>
            <person name="Gaskell J."/>
            <person name="Glotzer D."/>
            <person name="Gorecki P."/>
            <person name="Heitman J."/>
            <person name="Hesse C."/>
            <person name="Hori C."/>
            <person name="Igarashi K."/>
            <person name="Jurgens J.A."/>
            <person name="Kallen N."/>
            <person name="Kersten P."/>
            <person name="Kohler A."/>
            <person name="Kuees U."/>
            <person name="Kumar T.K.A."/>
            <person name="Kuo A."/>
            <person name="LaButti K."/>
            <person name="Larrondo L.F."/>
            <person name="Lindquist E."/>
            <person name="Ling A."/>
            <person name="Lombard V."/>
            <person name="Lucas S."/>
            <person name="Lundell T."/>
            <person name="Martin R."/>
            <person name="McLaughlin D.J."/>
            <person name="Morgenstern I."/>
            <person name="Morin E."/>
            <person name="Murat C."/>
            <person name="Nagy L.G."/>
            <person name="Nolan M."/>
            <person name="Ohm R.A."/>
            <person name="Patyshakuliyeva A."/>
            <person name="Rokas A."/>
            <person name="Ruiz-Duenas F.J."/>
            <person name="Sabat G."/>
            <person name="Salamov A."/>
            <person name="Samejima M."/>
            <person name="Schmutz J."/>
            <person name="Slot J.C."/>
            <person name="St John F."/>
            <person name="Stenlid J."/>
            <person name="Sun H."/>
            <person name="Sun S."/>
            <person name="Syed K."/>
            <person name="Tsang A."/>
            <person name="Wiebenga A."/>
            <person name="Young D."/>
            <person name="Pisabarro A."/>
            <person name="Eastwood D.C."/>
            <person name="Martin F."/>
            <person name="Cullen D."/>
            <person name="Grigoriev I.V."/>
            <person name="Hibbett D.S."/>
        </authorList>
    </citation>
    <scope>NUCLEOTIDE SEQUENCE [LARGE SCALE GENOMIC DNA]</scope>
    <source>
        <strain evidence="3 4">LYAD-421 SS1</strain>
    </source>
</reference>
<feature type="compositionally biased region" description="Basic and acidic residues" evidence="1">
    <location>
        <begin position="458"/>
        <end position="470"/>
    </location>
</feature>
<dbReference type="EMBL" id="JH719424">
    <property type="protein sequence ID" value="EJF59442.1"/>
    <property type="molecule type" value="Genomic_DNA"/>
</dbReference>
<feature type="compositionally biased region" description="Basic and acidic residues" evidence="1">
    <location>
        <begin position="141"/>
        <end position="151"/>
    </location>
</feature>
<dbReference type="OrthoDB" id="2749390at2759"/>
<dbReference type="PANTHER" id="PTHR38248">
    <property type="entry name" value="FUNK1 6"/>
    <property type="match status" value="1"/>
</dbReference>
<dbReference type="AlphaFoldDB" id="R7SWS4"/>
<evidence type="ECO:0000256" key="1">
    <source>
        <dbReference type="SAM" id="MobiDB-lite"/>
    </source>
</evidence>
<feature type="region of interest" description="Disordered" evidence="1">
    <location>
        <begin position="906"/>
        <end position="930"/>
    </location>
</feature>
<dbReference type="PANTHER" id="PTHR38248:SF2">
    <property type="entry name" value="FUNK1 11"/>
    <property type="match status" value="1"/>
</dbReference>
<evidence type="ECO:0000313" key="3">
    <source>
        <dbReference type="EMBL" id="EJF59442.1"/>
    </source>
</evidence>
<dbReference type="HOGENOM" id="CLU_006410_3_0_1"/>
<protein>
    <recommendedName>
        <fullName evidence="2">Fungal-type protein kinase domain-containing protein</fullName>
    </recommendedName>
</protein>
<evidence type="ECO:0000259" key="2">
    <source>
        <dbReference type="Pfam" id="PF17667"/>
    </source>
</evidence>
<proteinExistence type="predicted"/>
<dbReference type="SUPFAM" id="SSF56112">
    <property type="entry name" value="Protein kinase-like (PK-like)"/>
    <property type="match status" value="1"/>
</dbReference>
<feature type="compositionally biased region" description="Acidic residues" evidence="1">
    <location>
        <begin position="152"/>
        <end position="164"/>
    </location>
</feature>
<feature type="compositionally biased region" description="Basic and acidic residues" evidence="1">
    <location>
        <begin position="497"/>
        <end position="533"/>
    </location>
</feature>
<dbReference type="GeneID" id="18839456"/>
<evidence type="ECO:0000313" key="4">
    <source>
        <dbReference type="Proteomes" id="UP000053319"/>
    </source>
</evidence>
<gene>
    <name evidence="3" type="ORF">DICSQDRAFT_172040</name>
</gene>
<feature type="region of interest" description="Disordered" evidence="1">
    <location>
        <begin position="436"/>
        <end position="546"/>
    </location>
</feature>
<dbReference type="Pfam" id="PF17667">
    <property type="entry name" value="Pkinase_fungal"/>
    <property type="match status" value="2"/>
</dbReference>
<organism evidence="3 4">
    <name type="scientific">Dichomitus squalens (strain LYAD-421)</name>
    <name type="common">Western red white-rot fungus</name>
    <dbReference type="NCBI Taxonomy" id="732165"/>
    <lineage>
        <taxon>Eukaryota</taxon>
        <taxon>Fungi</taxon>
        <taxon>Dikarya</taxon>
        <taxon>Basidiomycota</taxon>
        <taxon>Agaricomycotina</taxon>
        <taxon>Agaricomycetes</taxon>
        <taxon>Polyporales</taxon>
        <taxon>Polyporaceae</taxon>
        <taxon>Dichomitus</taxon>
    </lineage>
</organism>
<name>R7SWS4_DICSQ</name>
<sequence>MADVRRTTFFLRFERLMKTYLPSIDGFNEAFSEENMAEISSVLKNACAPPAAGRKGSTTDMRGEEIVSAAWARMDKKHNLCPGHVLNLSEDKSQGTDKLRYKIDGSFISDVDKGTIVPGATNWALQRLPVEFKRGGMHLDAFEDRSGKDTKDEEEMEDEEEKGDEAETRRFVRGQLMSHAERVFTYQHRTALFMIFVNGPEFRVIRWDRSGCIVTEALNYVETLEHTKRLLHFLYAFSKMTPEQQGVDTTAVPLSKDSCGWKRMDALSFAHRHDVKELERKITAIPSDFLGPADDPGKSPLFEHGLLHDDPAATCNYQTDHPPRPRCSEIRPVFEYVRTLFQQSVPKGWPRYKVTVDGRVYLIGKSITPSSGLFGRGTRGYIALEWETQRFVFLKDTWRPHYVDLEHEGDMLQKLNTAKVSCVPTLVCHGAVGQQKTEASEYSPITGHKKPDVQGSEAPHDEVKAPERDKSKRHIASLPSRARGSDSVVRTKSSVSEPRRGGASEPLRPSDQRDDKAASDAQRPGDKRDDRGTKRPRLATSETDACDGVGLPPMQHYRIVVAEVCLEVTSFLYGQQLARVIMHCIIAHWQAVESCHILHGDVSAGNILILPTIKSGWIYWTGILSDWELSKFLPGDEEKLKAGQTRRVGTWYFMSIRSVAYPHRPLGIPDELESFLHVIIFLAIRFIRSNCTLSVVHSFINDYFDGVTNQGRNRYTCSETKISTIKQARLRHGNVKIAFMGGAERLGKDDQPLEGDGHPHHPLRDLLADLLKLFQARYAVEEWEARSAQVARAKQTATASPLPSLLPTVASRDGDYQRPPSEIQALNIKRSGARKAKKANVLSEPTKPSEETFEEAEKLDSHDAVLEVFEDYVNSPEIVWPLDDKVEDELQGHQHPDLSANAEWARSTMQSTMLPTRKVDEQPIRAQTDS</sequence>
<dbReference type="RefSeq" id="XP_007367821.1">
    <property type="nucleotide sequence ID" value="XM_007367759.1"/>
</dbReference>
<dbReference type="Gene3D" id="1.10.510.10">
    <property type="entry name" value="Transferase(Phosphotransferase) domain 1"/>
    <property type="match status" value="1"/>
</dbReference>
<dbReference type="InterPro" id="IPR040976">
    <property type="entry name" value="Pkinase_fungal"/>
</dbReference>
<dbReference type="KEGG" id="dsq:DICSQDRAFT_172040"/>
<feature type="region of interest" description="Disordered" evidence="1">
    <location>
        <begin position="141"/>
        <end position="167"/>
    </location>
</feature>
<dbReference type="Proteomes" id="UP000053319">
    <property type="component" value="Unassembled WGS sequence"/>
</dbReference>
<dbReference type="InterPro" id="IPR011009">
    <property type="entry name" value="Kinase-like_dom_sf"/>
</dbReference>